<dbReference type="EMBL" id="MWBO01000043">
    <property type="protein sequence ID" value="OQA52151.1"/>
    <property type="molecule type" value="Genomic_DNA"/>
</dbReference>
<reference evidence="1" key="1">
    <citation type="submission" date="2017-02" db="EMBL/GenBank/DDBJ databases">
        <title>Delving into the versatile metabolic prowess of the omnipresent phylum Bacteroidetes.</title>
        <authorList>
            <person name="Nobu M.K."/>
            <person name="Mei R."/>
            <person name="Narihiro T."/>
            <person name="Kuroda K."/>
            <person name="Liu W.-T."/>
        </authorList>
    </citation>
    <scope>NUCLEOTIDE SEQUENCE</scope>
    <source>
        <strain evidence="1">ADurb.Bin280</strain>
    </source>
</reference>
<name>A0A1V5SD69_9BACT</name>
<dbReference type="GO" id="GO:0032259">
    <property type="term" value="P:methylation"/>
    <property type="evidence" value="ECO:0007669"/>
    <property type="project" value="UniProtKB-KW"/>
</dbReference>
<dbReference type="Pfam" id="PF03692">
    <property type="entry name" value="CxxCxxCC"/>
    <property type="match status" value="1"/>
</dbReference>
<sequence length="219" mass="24843">MILSNPTGDKRMPFTKEEQGEFLRRVAEIQDGSGKSFVLAVYELLDRLEREAISESDPCFACHRGCGLCCSQLVSCTQIEWREIRDYLLSLDQQTRYWIQRHLADFAGVWSRYIAKHPNIVQTPSDYARVLRHWVGKPCPFLGDEGECIIYPVRPIECRTCYSTQLCTAPVGSEGVVIYPFAFQKIASTVLIDRQIQGQGGRPPVLCSPLLAWLEISPI</sequence>
<gene>
    <name evidence="1" type="ORF">BWY43_00606</name>
</gene>
<dbReference type="InterPro" id="IPR005358">
    <property type="entry name" value="Puta_zinc/iron-chelating_dom"/>
</dbReference>
<keyword evidence="1" id="KW-0808">Transferase</keyword>
<evidence type="ECO:0000313" key="1">
    <source>
        <dbReference type="EMBL" id="OQA52151.1"/>
    </source>
</evidence>
<keyword evidence="1" id="KW-0489">Methyltransferase</keyword>
<accession>A0A1V5SD69</accession>
<protein>
    <submittedName>
        <fullName evidence="1">Flagellin N-methylase</fullName>
    </submittedName>
</protein>
<keyword evidence="1" id="KW-0966">Cell projection</keyword>
<comment type="caution">
    <text evidence="1">The sequence shown here is derived from an EMBL/GenBank/DDBJ whole genome shotgun (WGS) entry which is preliminary data.</text>
</comment>
<proteinExistence type="predicted"/>
<keyword evidence="1" id="KW-0282">Flagellum</keyword>
<dbReference type="AlphaFoldDB" id="A0A1V5SD69"/>
<dbReference type="GO" id="GO:0008168">
    <property type="term" value="F:methyltransferase activity"/>
    <property type="evidence" value="ECO:0007669"/>
    <property type="project" value="UniProtKB-KW"/>
</dbReference>
<keyword evidence="1" id="KW-0969">Cilium</keyword>
<organism evidence="1">
    <name type="scientific">candidate division WS2 bacterium ADurb.Bin280</name>
    <dbReference type="NCBI Taxonomy" id="1852829"/>
    <lineage>
        <taxon>Bacteria</taxon>
        <taxon>candidate division WS2</taxon>
    </lineage>
</organism>
<dbReference type="Proteomes" id="UP000485367">
    <property type="component" value="Unassembled WGS sequence"/>
</dbReference>